<proteinExistence type="predicted"/>
<dbReference type="EMBL" id="AP019781">
    <property type="protein sequence ID" value="BBL68295.1"/>
    <property type="molecule type" value="Genomic_DNA"/>
</dbReference>
<sequence>MPITEEEQQAVLAKVRDILSTYHTREAVRSGLESIGFVVRAEHGDVVSLENAPAEIFVQIFINERDDVFDSHVVTFEEIDLRPRGG</sequence>
<accession>A0ABN5XJF5</accession>
<name>A0ABN5XJF5_9EURY</name>
<organism evidence="1 2">
    <name type="scientific">Methanoculleus chikugoensis</name>
    <dbReference type="NCBI Taxonomy" id="118126"/>
    <lineage>
        <taxon>Archaea</taxon>
        <taxon>Methanobacteriati</taxon>
        <taxon>Methanobacteriota</taxon>
        <taxon>Stenosarchaea group</taxon>
        <taxon>Methanomicrobia</taxon>
        <taxon>Methanomicrobiales</taxon>
        <taxon>Methanomicrobiaceae</taxon>
        <taxon>Methanoculleus</taxon>
    </lineage>
</organism>
<dbReference type="RefSeq" id="WP_221056430.1">
    <property type="nucleotide sequence ID" value="NZ_AP019781.1"/>
</dbReference>
<dbReference type="Proteomes" id="UP000824969">
    <property type="component" value="Chromosome"/>
</dbReference>
<keyword evidence="2" id="KW-1185">Reference proteome</keyword>
<dbReference type="GeneID" id="66130999"/>
<evidence type="ECO:0000313" key="1">
    <source>
        <dbReference type="EMBL" id="BBL68295.1"/>
    </source>
</evidence>
<protein>
    <submittedName>
        <fullName evidence="1">Uncharacterized protein</fullName>
    </submittedName>
</protein>
<reference evidence="1 2" key="1">
    <citation type="submission" date="2019-06" db="EMBL/GenBank/DDBJ databases">
        <title>Complete genome sequence of Methanoculleus chikugoensis strain MG62.</title>
        <authorList>
            <person name="Asakawa S."/>
            <person name="Dianou D."/>
        </authorList>
    </citation>
    <scope>NUCLEOTIDE SEQUENCE [LARGE SCALE GENOMIC DNA]</scope>
    <source>
        <strain evidence="1 2">MG62</strain>
    </source>
</reference>
<gene>
    <name evidence="1" type="ORF">MchiMG62_14760</name>
</gene>
<evidence type="ECO:0000313" key="2">
    <source>
        <dbReference type="Proteomes" id="UP000824969"/>
    </source>
</evidence>